<dbReference type="SUPFAM" id="SSF53850">
    <property type="entry name" value="Periplasmic binding protein-like II"/>
    <property type="match status" value="1"/>
</dbReference>
<evidence type="ECO:0000259" key="5">
    <source>
        <dbReference type="PROSITE" id="PS50931"/>
    </source>
</evidence>
<accession>A0AB38TLJ4</accession>
<dbReference type="Gene3D" id="3.40.190.10">
    <property type="entry name" value="Periplasmic binding protein-like II"/>
    <property type="match status" value="2"/>
</dbReference>
<evidence type="ECO:0000256" key="1">
    <source>
        <dbReference type="ARBA" id="ARBA00009437"/>
    </source>
</evidence>
<evidence type="ECO:0000313" key="6">
    <source>
        <dbReference type="EMBL" id="UWX68590.1"/>
    </source>
</evidence>
<dbReference type="PANTHER" id="PTHR30126:SF40">
    <property type="entry name" value="HTH-TYPE TRANSCRIPTIONAL REGULATOR GLTR"/>
    <property type="match status" value="1"/>
</dbReference>
<dbReference type="GO" id="GO:0000976">
    <property type="term" value="F:transcription cis-regulatory region binding"/>
    <property type="evidence" value="ECO:0007669"/>
    <property type="project" value="TreeGrafter"/>
</dbReference>
<proteinExistence type="inferred from homology"/>
<organism evidence="6 7">
    <name type="scientific">Burkholderia gladioli</name>
    <name type="common">Pseudomonas marginata</name>
    <name type="synonym">Phytomonas marginata</name>
    <dbReference type="NCBI Taxonomy" id="28095"/>
    <lineage>
        <taxon>Bacteria</taxon>
        <taxon>Pseudomonadati</taxon>
        <taxon>Pseudomonadota</taxon>
        <taxon>Betaproteobacteria</taxon>
        <taxon>Burkholderiales</taxon>
        <taxon>Burkholderiaceae</taxon>
        <taxon>Burkholderia</taxon>
    </lineage>
</organism>
<dbReference type="InterPro" id="IPR036390">
    <property type="entry name" value="WH_DNA-bd_sf"/>
</dbReference>
<sequence>MQGCRRVLFGMARTPTGPENTATAELEYKSAEVRQNKKVIFVYDLYFQKQMDWIVSTFKQVEAFVALADTGSISAAARALGIAQSGASTQVSNFEALFPRPLLDRSGRCPSPTVDGEEVLMRARSLLARRDAFLFALSSKALPIRQLRLGVTEVVALTWLNAFLQALRTEFPMAEVKLEVGVSAQLREALRSGELDAVVVPDASSNHGFFETRLGSIENRWYCSPALHPGAKTLRLKDLSRFDLLSRGSLSRSGVRLEDWLRDNGITPRSVISSSSLLAVLDLMVSGLGIAHLPEPLVRELLARDLAVELLVRPRVPPVDYLLLFREGGSTQLHKRLIEIAVEACDFSASSKGALIGSGQPRRERAR</sequence>
<dbReference type="InterPro" id="IPR036388">
    <property type="entry name" value="WH-like_DNA-bd_sf"/>
</dbReference>
<dbReference type="AlphaFoldDB" id="A0AB38TLJ4"/>
<comment type="similarity">
    <text evidence="1">Belongs to the LysR transcriptional regulatory family.</text>
</comment>
<dbReference type="InterPro" id="IPR005119">
    <property type="entry name" value="LysR_subst-bd"/>
</dbReference>
<keyword evidence="3" id="KW-0238">DNA-binding</keyword>
<dbReference type="PROSITE" id="PS50931">
    <property type="entry name" value="HTH_LYSR"/>
    <property type="match status" value="1"/>
</dbReference>
<dbReference type="Pfam" id="PF03466">
    <property type="entry name" value="LysR_substrate"/>
    <property type="match status" value="1"/>
</dbReference>
<keyword evidence="2" id="KW-0805">Transcription regulation</keyword>
<dbReference type="CDD" id="cd05466">
    <property type="entry name" value="PBP2_LTTR_substrate"/>
    <property type="match status" value="1"/>
</dbReference>
<dbReference type="SUPFAM" id="SSF46785">
    <property type="entry name" value="Winged helix' DNA-binding domain"/>
    <property type="match status" value="1"/>
</dbReference>
<gene>
    <name evidence="6" type="ORF">NYZ96_10040</name>
</gene>
<reference evidence="6" key="1">
    <citation type="submission" date="2022-09" db="EMBL/GenBank/DDBJ databases">
        <title>Genomic of Burkholderia gladioli.</title>
        <authorList>
            <person name="Wu H."/>
        </authorList>
    </citation>
    <scope>NUCLEOTIDE SEQUENCE</scope>
    <source>
        <strain evidence="6">ZN-S4</strain>
    </source>
</reference>
<dbReference type="RefSeq" id="WP_260531168.1">
    <property type="nucleotide sequence ID" value="NZ_CP104214.1"/>
</dbReference>
<dbReference type="GO" id="GO:0003700">
    <property type="term" value="F:DNA-binding transcription factor activity"/>
    <property type="evidence" value="ECO:0007669"/>
    <property type="project" value="InterPro"/>
</dbReference>
<evidence type="ECO:0000256" key="2">
    <source>
        <dbReference type="ARBA" id="ARBA00023015"/>
    </source>
</evidence>
<dbReference type="Pfam" id="PF00126">
    <property type="entry name" value="HTH_1"/>
    <property type="match status" value="1"/>
</dbReference>
<feature type="domain" description="HTH lysR-type" evidence="5">
    <location>
        <begin position="57"/>
        <end position="113"/>
    </location>
</feature>
<evidence type="ECO:0000256" key="3">
    <source>
        <dbReference type="ARBA" id="ARBA00023125"/>
    </source>
</evidence>
<protein>
    <submittedName>
        <fullName evidence="6">LysR family transcriptional regulator</fullName>
    </submittedName>
</protein>
<dbReference type="InterPro" id="IPR000847">
    <property type="entry name" value="LysR_HTH_N"/>
</dbReference>
<dbReference type="PANTHER" id="PTHR30126">
    <property type="entry name" value="HTH-TYPE TRANSCRIPTIONAL REGULATOR"/>
    <property type="match status" value="1"/>
</dbReference>
<dbReference type="Proteomes" id="UP001059745">
    <property type="component" value="Chromosome 1"/>
</dbReference>
<name>A0AB38TLJ4_BURGA</name>
<dbReference type="Gene3D" id="1.10.10.10">
    <property type="entry name" value="Winged helix-like DNA-binding domain superfamily/Winged helix DNA-binding domain"/>
    <property type="match status" value="1"/>
</dbReference>
<dbReference type="EMBL" id="CP104214">
    <property type="protein sequence ID" value="UWX68590.1"/>
    <property type="molecule type" value="Genomic_DNA"/>
</dbReference>
<evidence type="ECO:0000256" key="4">
    <source>
        <dbReference type="ARBA" id="ARBA00023163"/>
    </source>
</evidence>
<keyword evidence="4" id="KW-0804">Transcription</keyword>
<evidence type="ECO:0000313" key="7">
    <source>
        <dbReference type="Proteomes" id="UP001059745"/>
    </source>
</evidence>